<evidence type="ECO:0000313" key="1">
    <source>
        <dbReference type="EMBL" id="PRQ59289.1"/>
    </source>
</evidence>
<accession>A0A2P6SKV0</accession>
<sequence length="54" mass="6076">MLHLSKMIIRGRGQVVDGDVTYSHKDLLVETDGGRQEKRKGESIESISCLFNDI</sequence>
<dbReference type="EMBL" id="PDCK01000039">
    <property type="protein sequence ID" value="PRQ59289.1"/>
    <property type="molecule type" value="Genomic_DNA"/>
</dbReference>
<protein>
    <submittedName>
        <fullName evidence="1">Uncharacterized protein</fullName>
    </submittedName>
</protein>
<proteinExistence type="predicted"/>
<dbReference type="AlphaFoldDB" id="A0A2P6SKV0"/>
<comment type="caution">
    <text evidence="1">The sequence shown here is derived from an EMBL/GenBank/DDBJ whole genome shotgun (WGS) entry which is preliminary data.</text>
</comment>
<gene>
    <name evidence="1" type="ORF">RchiOBHm_Chr1g0368551</name>
</gene>
<dbReference type="Gramene" id="PRQ59289">
    <property type="protein sequence ID" value="PRQ59289"/>
    <property type="gene ID" value="RchiOBHm_Chr1g0368551"/>
</dbReference>
<evidence type="ECO:0000313" key="2">
    <source>
        <dbReference type="Proteomes" id="UP000238479"/>
    </source>
</evidence>
<dbReference type="Proteomes" id="UP000238479">
    <property type="component" value="Chromosome 1"/>
</dbReference>
<reference evidence="1 2" key="1">
    <citation type="journal article" date="2018" name="Nat. Genet.">
        <title>The Rosa genome provides new insights in the design of modern roses.</title>
        <authorList>
            <person name="Bendahmane M."/>
        </authorList>
    </citation>
    <scope>NUCLEOTIDE SEQUENCE [LARGE SCALE GENOMIC DNA]</scope>
    <source>
        <strain evidence="2">cv. Old Blush</strain>
    </source>
</reference>
<keyword evidence="2" id="KW-1185">Reference proteome</keyword>
<organism evidence="1 2">
    <name type="scientific">Rosa chinensis</name>
    <name type="common">China rose</name>
    <dbReference type="NCBI Taxonomy" id="74649"/>
    <lineage>
        <taxon>Eukaryota</taxon>
        <taxon>Viridiplantae</taxon>
        <taxon>Streptophyta</taxon>
        <taxon>Embryophyta</taxon>
        <taxon>Tracheophyta</taxon>
        <taxon>Spermatophyta</taxon>
        <taxon>Magnoliopsida</taxon>
        <taxon>eudicotyledons</taxon>
        <taxon>Gunneridae</taxon>
        <taxon>Pentapetalae</taxon>
        <taxon>rosids</taxon>
        <taxon>fabids</taxon>
        <taxon>Rosales</taxon>
        <taxon>Rosaceae</taxon>
        <taxon>Rosoideae</taxon>
        <taxon>Rosoideae incertae sedis</taxon>
        <taxon>Rosa</taxon>
    </lineage>
</organism>
<name>A0A2P6SKV0_ROSCH</name>